<dbReference type="Proteomes" id="UP000266441">
    <property type="component" value="Unassembled WGS sequence"/>
</dbReference>
<dbReference type="RefSeq" id="WP_119351331.1">
    <property type="nucleotide sequence ID" value="NZ_QWET01000017.1"/>
</dbReference>
<organism evidence="1 2">
    <name type="scientific">Mariniphaga sediminis</name>
    <dbReference type="NCBI Taxonomy" id="1628158"/>
    <lineage>
        <taxon>Bacteria</taxon>
        <taxon>Pseudomonadati</taxon>
        <taxon>Bacteroidota</taxon>
        <taxon>Bacteroidia</taxon>
        <taxon>Marinilabiliales</taxon>
        <taxon>Prolixibacteraceae</taxon>
        <taxon>Mariniphaga</taxon>
    </lineage>
</organism>
<dbReference type="AlphaFoldDB" id="A0A399CXJ9"/>
<sequence length="533" mass="61710">MNRVTFFILIHVFFAACTTTPQLNSEIVEQAHKNGKHATEGFERSLRFVNGWLAKTDSITGLIPSNLTKKTDVWEPHNAAADNYAFMVLTAFLLDRELYHGELLEMLKTEKEITTRVKSLPDTYSFSKQDFFKDEVNPGDIIFGTSEYIKDGLIPLNEYMGKSPWQDRMMEMLDDLLEYMDNPKELEHIFERTASVEEVNGEMLQTLSRIYWMTGKEKYLDYATEIGDYYLQGERDLSQMEYLRIRDHGCEIIGGLSELYVTLHFTSPEKKKQYQPALYRLLDRVLEIGRNEDGLFYNAVNPKTGEVVDSKIVDNWGYVFNAYYSVWLVDKNEKYRQAVLNGFKKLNENYRNYAWEGTSHDGYADALESGINLYNRESLPELKDWIESEMQVMFDMQQNDGIIGGWHGDGNFARTAIMYSLWKTQGATIQPWRNDVVLGASTNGNETCFVLTAENDWEGKLFFDTPRHKTILNLPLDYPRINQFPEWFTIKAGEEYRIISPQKKYAGTYSAKELLKGIPVTLKAGKELVFVVR</sequence>
<evidence type="ECO:0000313" key="2">
    <source>
        <dbReference type="Proteomes" id="UP000266441"/>
    </source>
</evidence>
<dbReference type="EMBL" id="QWET01000017">
    <property type="protein sequence ID" value="RIH63688.1"/>
    <property type="molecule type" value="Genomic_DNA"/>
</dbReference>
<dbReference type="OrthoDB" id="908131at2"/>
<dbReference type="GO" id="GO:0005975">
    <property type="term" value="P:carbohydrate metabolic process"/>
    <property type="evidence" value="ECO:0007669"/>
    <property type="project" value="InterPro"/>
</dbReference>
<dbReference type="InterPro" id="IPR008928">
    <property type="entry name" value="6-hairpin_glycosidase_sf"/>
</dbReference>
<gene>
    <name evidence="1" type="ORF">D1164_18205</name>
</gene>
<accession>A0A399CXJ9</accession>
<proteinExistence type="predicted"/>
<name>A0A399CXJ9_9BACT</name>
<dbReference type="PROSITE" id="PS51257">
    <property type="entry name" value="PROKAR_LIPOPROTEIN"/>
    <property type="match status" value="1"/>
</dbReference>
<evidence type="ECO:0000313" key="1">
    <source>
        <dbReference type="EMBL" id="RIH63688.1"/>
    </source>
</evidence>
<reference evidence="1 2" key="1">
    <citation type="journal article" date="2015" name="Int. J. Syst. Evol. Microbiol.">
        <title>Mariniphaga sediminis sp. nov., isolated from coastal sediment.</title>
        <authorList>
            <person name="Wang F.Q."/>
            <person name="Shen Q.Y."/>
            <person name="Chen G.J."/>
            <person name="Du Z.J."/>
        </authorList>
    </citation>
    <scope>NUCLEOTIDE SEQUENCE [LARGE SCALE GENOMIC DNA]</scope>
    <source>
        <strain evidence="1 2">SY21</strain>
    </source>
</reference>
<dbReference type="SUPFAM" id="SSF48208">
    <property type="entry name" value="Six-hairpin glycosidases"/>
    <property type="match status" value="1"/>
</dbReference>
<keyword evidence="2" id="KW-1185">Reference proteome</keyword>
<protein>
    <submittedName>
        <fullName evidence="1">Uncharacterized protein</fullName>
    </submittedName>
</protein>
<comment type="caution">
    <text evidence="1">The sequence shown here is derived from an EMBL/GenBank/DDBJ whole genome shotgun (WGS) entry which is preliminary data.</text>
</comment>